<name>A0A3N6P6G6_9EURY</name>
<evidence type="ECO:0000313" key="1">
    <source>
        <dbReference type="EMBL" id="RQG91375.1"/>
    </source>
</evidence>
<organism evidence="1 2">
    <name type="scientific">Natrarchaeobius halalkaliphilus</name>
    <dbReference type="NCBI Taxonomy" id="1679091"/>
    <lineage>
        <taxon>Archaea</taxon>
        <taxon>Methanobacteriati</taxon>
        <taxon>Methanobacteriota</taxon>
        <taxon>Stenosarchaea group</taxon>
        <taxon>Halobacteria</taxon>
        <taxon>Halobacteriales</taxon>
        <taxon>Natrialbaceae</taxon>
        <taxon>Natrarchaeobius</taxon>
    </lineage>
</organism>
<dbReference type="OrthoDB" id="325206at2157"/>
<evidence type="ECO:0000313" key="2">
    <source>
        <dbReference type="Proteomes" id="UP000273828"/>
    </source>
</evidence>
<gene>
    <name evidence="1" type="ORF">EA462_05205</name>
</gene>
<dbReference type="RefSeq" id="WP_124177503.1">
    <property type="nucleotide sequence ID" value="NZ_REFY01000002.1"/>
</dbReference>
<accession>A0A3N6P6G6</accession>
<dbReference type="AlphaFoldDB" id="A0A3N6P6G6"/>
<dbReference type="Proteomes" id="UP000273828">
    <property type="component" value="Unassembled WGS sequence"/>
</dbReference>
<sequence length="184" mass="20619">MTTEGDSPTNDPVWAEVVADAGAITEEYRDRDWDVVVLEPADISPVEDGDRTGFDVVVSDAEYDLVETLVEGDDGSFTDADVYYRPSDGSDRRFALVLERDEASETAVCIPLTYSISSARSVLEGALLDEELLVHVRTLRSDTDDDDHEDRSKQWVTFSHDDPSLFLEESDVRDWDESETEDDT</sequence>
<dbReference type="Pfam" id="PF24373">
    <property type="entry name" value="DUF7529"/>
    <property type="match status" value="1"/>
</dbReference>
<proteinExistence type="predicted"/>
<comment type="caution">
    <text evidence="1">The sequence shown here is derived from an EMBL/GenBank/DDBJ whole genome shotgun (WGS) entry which is preliminary data.</text>
</comment>
<keyword evidence="2" id="KW-1185">Reference proteome</keyword>
<reference evidence="1 2" key="1">
    <citation type="submission" date="2018-10" db="EMBL/GenBank/DDBJ databases">
        <title>Natrarchaeobius chitinivorans gen. nov., sp. nov., and Natrarchaeobius haloalkaliphilus sp. nov., alkaliphilic, chitin-utilizing haloarchaea from hypersaline alkaline lakes.</title>
        <authorList>
            <person name="Sorokin D.Y."/>
            <person name="Elcheninov A.G."/>
            <person name="Kostrikina N.A."/>
            <person name="Bale N.J."/>
            <person name="Sinninghe Damste J.S."/>
            <person name="Khijniak T.V."/>
            <person name="Kublanov I.V."/>
            <person name="Toshchakov S.V."/>
        </authorList>
    </citation>
    <scope>NUCLEOTIDE SEQUENCE [LARGE SCALE GENOMIC DNA]</scope>
    <source>
        <strain evidence="1 2">AArcht-Sl</strain>
    </source>
</reference>
<dbReference type="EMBL" id="REFY01000002">
    <property type="protein sequence ID" value="RQG91375.1"/>
    <property type="molecule type" value="Genomic_DNA"/>
</dbReference>
<protein>
    <submittedName>
        <fullName evidence="1">Uncharacterized protein</fullName>
    </submittedName>
</protein>
<dbReference type="InterPro" id="IPR055951">
    <property type="entry name" value="DUF7529"/>
</dbReference>